<dbReference type="InterPro" id="IPR007345">
    <property type="entry name" value="Polysacch_pyruvyl_Trfase"/>
</dbReference>
<dbReference type="PANTHER" id="PTHR36836">
    <property type="entry name" value="COLANIC ACID BIOSYNTHESIS PROTEIN WCAK"/>
    <property type="match status" value="1"/>
</dbReference>
<dbReference type="RefSeq" id="WP_211844410.1">
    <property type="nucleotide sequence ID" value="NZ_JAAEDL010000001.1"/>
</dbReference>
<reference evidence="3" key="2">
    <citation type="journal article" date="2021" name="Syst. Appl. Microbiol.">
        <title>Roseomonas hellenica sp. nov., isolated from roots of wild-growing Alkanna tinctoria.</title>
        <authorList>
            <person name="Rat A."/>
            <person name="Naranjo H.D."/>
            <person name="Lebbe L."/>
            <person name="Cnockaert M."/>
            <person name="Krigas N."/>
            <person name="Grigoriadou K."/>
            <person name="Maloupa E."/>
            <person name="Willems A."/>
        </authorList>
    </citation>
    <scope>NUCLEOTIDE SEQUENCE</scope>
    <source>
        <strain evidence="3">LMG 31228</strain>
    </source>
</reference>
<protein>
    <submittedName>
        <fullName evidence="3">dTDP-4-dehydrorhamnose 3,5-epimerase</fullName>
    </submittedName>
</protein>
<dbReference type="AlphaFoldDB" id="A0A9X9X5S4"/>
<organism evidence="3 4">
    <name type="scientific">Neoroseomonas eburnea</name>
    <dbReference type="NCBI Taxonomy" id="1346889"/>
    <lineage>
        <taxon>Bacteria</taxon>
        <taxon>Pseudomonadati</taxon>
        <taxon>Pseudomonadota</taxon>
        <taxon>Alphaproteobacteria</taxon>
        <taxon>Acetobacterales</taxon>
        <taxon>Acetobacteraceae</taxon>
        <taxon>Neoroseomonas</taxon>
    </lineage>
</organism>
<evidence type="ECO:0000313" key="4">
    <source>
        <dbReference type="Proteomes" id="UP001138709"/>
    </source>
</evidence>
<dbReference type="PANTHER" id="PTHR36836:SF1">
    <property type="entry name" value="COLANIC ACID BIOSYNTHESIS PROTEIN WCAK"/>
    <property type="match status" value="1"/>
</dbReference>
<evidence type="ECO:0000259" key="2">
    <source>
        <dbReference type="Pfam" id="PF04230"/>
    </source>
</evidence>
<feature type="region of interest" description="Disordered" evidence="1">
    <location>
        <begin position="1"/>
        <end position="22"/>
    </location>
</feature>
<name>A0A9X9X5S4_9PROT</name>
<evidence type="ECO:0000256" key="1">
    <source>
        <dbReference type="SAM" id="MobiDB-lite"/>
    </source>
</evidence>
<dbReference type="Proteomes" id="UP001138709">
    <property type="component" value="Unassembled WGS sequence"/>
</dbReference>
<dbReference type="EMBL" id="JAAEDL010000001">
    <property type="protein sequence ID" value="MBR0679060.1"/>
    <property type="molecule type" value="Genomic_DNA"/>
</dbReference>
<dbReference type="SUPFAM" id="SSF53756">
    <property type="entry name" value="UDP-Glycosyltransferase/glycogen phosphorylase"/>
    <property type="match status" value="1"/>
</dbReference>
<sequence>MPGEALDTAGNSIGRRAGASTGIASGRRPRIALLGQFGAGNLGNDASLEAMLRMIRTRIPGAGVTVICSRPDIVSETFGLPAVAWIGTPPQSRLLQRLNGLLLKVPHKLLAPSRAAGALRGCDVLVVPGTGFLDDFGERAAGGPFAILSWVLAARLMRCRVVMASIGAGPIHSRASRILMMAAARLAHHLTFRDAASRDFVVRHAHVRRPLAVYPDLAFALPAELQEPPAGARPLALGVMRYRGWGNEDGSIYRTYIAKLARFARGAIEGGRRVRLVIGEAGDEEAVRDLRSALAAAGGERLLDATEYAAAHDIHDVIRQMAGAELAVATRFHNVVGALMAGTPVISLSYGAKNDILLTDMGLGAFCAHVETFDPDWLAERVMALAAERERHAAIIRERTAAYRTALSEQSDVLCALIGGGGANGAPGPTR</sequence>
<proteinExistence type="predicted"/>
<keyword evidence="4" id="KW-1185">Reference proteome</keyword>
<gene>
    <name evidence="3" type="ORF">GXW74_01050</name>
</gene>
<comment type="caution">
    <text evidence="3">The sequence shown here is derived from an EMBL/GenBank/DDBJ whole genome shotgun (WGS) entry which is preliminary data.</text>
</comment>
<feature type="domain" description="Polysaccharide pyruvyl transferase" evidence="2">
    <location>
        <begin position="41"/>
        <end position="350"/>
    </location>
</feature>
<reference evidence="3" key="1">
    <citation type="submission" date="2020-01" db="EMBL/GenBank/DDBJ databases">
        <authorList>
            <person name="Rat A."/>
        </authorList>
    </citation>
    <scope>NUCLEOTIDE SEQUENCE</scope>
    <source>
        <strain evidence="3">LMG 31228</strain>
    </source>
</reference>
<evidence type="ECO:0000313" key="3">
    <source>
        <dbReference type="EMBL" id="MBR0679060.1"/>
    </source>
</evidence>
<accession>A0A9X9X5S4</accession>
<dbReference type="Pfam" id="PF04230">
    <property type="entry name" value="PS_pyruv_trans"/>
    <property type="match status" value="1"/>
</dbReference>